<evidence type="ECO:0000256" key="1">
    <source>
        <dbReference type="SAM" id="MobiDB-lite"/>
    </source>
</evidence>
<dbReference type="AlphaFoldDB" id="A0A0C9T1W0"/>
<feature type="region of interest" description="Disordered" evidence="1">
    <location>
        <begin position="62"/>
        <end position="97"/>
    </location>
</feature>
<organism evidence="3 4">
    <name type="scientific">Sphaerobolus stellatus (strain SS14)</name>
    <dbReference type="NCBI Taxonomy" id="990650"/>
    <lineage>
        <taxon>Eukaryota</taxon>
        <taxon>Fungi</taxon>
        <taxon>Dikarya</taxon>
        <taxon>Basidiomycota</taxon>
        <taxon>Agaricomycotina</taxon>
        <taxon>Agaricomycetes</taxon>
        <taxon>Phallomycetidae</taxon>
        <taxon>Geastrales</taxon>
        <taxon>Sphaerobolaceae</taxon>
        <taxon>Sphaerobolus</taxon>
    </lineage>
</organism>
<dbReference type="HOGENOM" id="CLU_759038_0_0_1"/>
<reference evidence="3 4" key="1">
    <citation type="submission" date="2014-06" db="EMBL/GenBank/DDBJ databases">
        <title>Evolutionary Origins and Diversification of the Mycorrhizal Mutualists.</title>
        <authorList>
            <consortium name="DOE Joint Genome Institute"/>
            <consortium name="Mycorrhizal Genomics Consortium"/>
            <person name="Kohler A."/>
            <person name="Kuo A."/>
            <person name="Nagy L.G."/>
            <person name="Floudas D."/>
            <person name="Copeland A."/>
            <person name="Barry K.W."/>
            <person name="Cichocki N."/>
            <person name="Veneault-Fourrey C."/>
            <person name="LaButti K."/>
            <person name="Lindquist E.A."/>
            <person name="Lipzen A."/>
            <person name="Lundell T."/>
            <person name="Morin E."/>
            <person name="Murat C."/>
            <person name="Riley R."/>
            <person name="Ohm R."/>
            <person name="Sun H."/>
            <person name="Tunlid A."/>
            <person name="Henrissat B."/>
            <person name="Grigoriev I.V."/>
            <person name="Hibbett D.S."/>
            <person name="Martin F."/>
        </authorList>
    </citation>
    <scope>NUCLEOTIDE SEQUENCE [LARGE SCALE GENOMIC DNA]</scope>
    <source>
        <strain evidence="3 4">SS14</strain>
    </source>
</reference>
<feature type="compositionally biased region" description="Polar residues" evidence="1">
    <location>
        <begin position="193"/>
        <end position="202"/>
    </location>
</feature>
<feature type="compositionally biased region" description="Low complexity" evidence="1">
    <location>
        <begin position="62"/>
        <end position="74"/>
    </location>
</feature>
<dbReference type="Gene3D" id="3.30.160.60">
    <property type="entry name" value="Classic Zinc Finger"/>
    <property type="match status" value="1"/>
</dbReference>
<sequence length="365" mass="40226">MDNQRSYPPSDYSKTHMEIWRLQAELSGCLISEEGELVSPTQNSPVSSSFLSFVNTSSPSFGSSSLRSPLSSTSQHFPGQAFNPPSSPTPRFSHPSYGLSPVQTVIPANTFGQNGHWSGEDCSLAVRNFNQSPTTIHGYHGRGQSGMQSGMQLGQSTQSSRPWSPTSLASPSHPGSPYGSSPNTYVSDYFSPAGSSSSGDNVPSTPASPMSSSSTPRLYGFTPVSDQYLQYVLSQIQEIHLHDSKKKTWKCMLCDKNMMTVMHAKDHVYTTHLGSNVPIRLECKRCNFTNQSESSMQKHCNSKHADTRNAICACGRTGRKDYIVGKHREYCPRYKHEPRTPKRSKPDVPKLEIPDYFKNGGKRLG</sequence>
<feature type="region of interest" description="Disordered" evidence="1">
    <location>
        <begin position="334"/>
        <end position="365"/>
    </location>
</feature>
<dbReference type="EMBL" id="KN837948">
    <property type="protein sequence ID" value="KIJ22783.1"/>
    <property type="molecule type" value="Genomic_DNA"/>
</dbReference>
<feature type="region of interest" description="Disordered" evidence="1">
    <location>
        <begin position="135"/>
        <end position="215"/>
    </location>
</feature>
<gene>
    <name evidence="3" type="ORF">M422DRAFT_39925</name>
</gene>
<dbReference type="SMART" id="SM00355">
    <property type="entry name" value="ZnF_C2H2"/>
    <property type="match status" value="2"/>
</dbReference>
<evidence type="ECO:0000259" key="2">
    <source>
        <dbReference type="PROSITE" id="PS00028"/>
    </source>
</evidence>
<evidence type="ECO:0000313" key="3">
    <source>
        <dbReference type="EMBL" id="KIJ22783.1"/>
    </source>
</evidence>
<evidence type="ECO:0000313" key="4">
    <source>
        <dbReference type="Proteomes" id="UP000054279"/>
    </source>
</evidence>
<feature type="compositionally biased region" description="Low complexity" evidence="1">
    <location>
        <begin position="145"/>
        <end position="160"/>
    </location>
</feature>
<dbReference type="InterPro" id="IPR013087">
    <property type="entry name" value="Znf_C2H2_type"/>
</dbReference>
<feature type="compositionally biased region" description="Low complexity" evidence="1">
    <location>
        <begin position="170"/>
        <end position="182"/>
    </location>
</feature>
<feature type="domain" description="C2H2-type" evidence="2">
    <location>
        <begin position="251"/>
        <end position="272"/>
    </location>
</feature>
<keyword evidence="4" id="KW-1185">Reference proteome</keyword>
<dbReference type="Proteomes" id="UP000054279">
    <property type="component" value="Unassembled WGS sequence"/>
</dbReference>
<protein>
    <recommendedName>
        <fullName evidence="2">C2H2-type domain-containing protein</fullName>
    </recommendedName>
</protein>
<name>A0A0C9T1W0_SPHS4</name>
<feature type="compositionally biased region" description="Basic and acidic residues" evidence="1">
    <location>
        <begin position="334"/>
        <end position="355"/>
    </location>
</feature>
<accession>A0A0C9T1W0</accession>
<dbReference type="PROSITE" id="PS00028">
    <property type="entry name" value="ZINC_FINGER_C2H2_1"/>
    <property type="match status" value="1"/>
</dbReference>
<feature type="compositionally biased region" description="Low complexity" evidence="1">
    <location>
        <begin position="203"/>
        <end position="215"/>
    </location>
</feature>
<proteinExistence type="predicted"/>